<dbReference type="AlphaFoldDB" id="A6GE37"/>
<dbReference type="PROSITE" id="PS51257">
    <property type="entry name" value="PROKAR_LIPOPROTEIN"/>
    <property type="match status" value="1"/>
</dbReference>
<feature type="compositionally biased region" description="Low complexity" evidence="1">
    <location>
        <begin position="37"/>
        <end position="55"/>
    </location>
</feature>
<feature type="signal peptide" evidence="2">
    <location>
        <begin position="1"/>
        <end position="19"/>
    </location>
</feature>
<protein>
    <recommendedName>
        <fullName evidence="5">Lipoprotein</fullName>
    </recommendedName>
</protein>
<sequence length="521" mass="53608">MTRFVRAPSLALLTLVSLACTDPSPDDGASTDDEVGTSEGDTGTTGDSSESGTETETSESETTGDTEATDDTEESDESTDTGGDPECGAPATFEDGQQPSAELHVATDGADSPDCGAPDQPCASIEHAAGLATPGTAVRVHAGTYAGGGYIAGLTGSADAPIWIGGAPGEARPLIDGGGQAFQLSEARYVIIHDLEVANATQNGINVDDGGNTADPEAARFIVLRDLWIHDVGAGGNQDCLKLSGLDDYWVLDSEFARCGGGGSGSAIDHVGCHRGLIYANHFSDLGAGGSAVQNKGGAEDIEIRANVFEDAGQRAINMGGSTGFEFFRPPLSPDQPNAEARDIRVIANTFRGGVTPFAFVGCVDCLAANNVIDTPSSWIFRILQETSSTAEYEFLPASGGRFINNIVSFDGQISTAVNVGGGTDPDSFEITTNLWHRHDAPAQSDPPGMLPVAEQGGIIGEDPLFADPGAGDYHLDPNSPAAGAGTWIDALDGRGGGDLDEQCWADPPSLGALELPYSLP</sequence>
<evidence type="ECO:0000313" key="4">
    <source>
        <dbReference type="Proteomes" id="UP000005801"/>
    </source>
</evidence>
<dbReference type="InterPro" id="IPR012334">
    <property type="entry name" value="Pectin_lyas_fold"/>
</dbReference>
<proteinExistence type="predicted"/>
<dbReference type="OrthoDB" id="628936at2"/>
<name>A6GE37_9BACT</name>
<evidence type="ECO:0008006" key="5">
    <source>
        <dbReference type="Google" id="ProtNLM"/>
    </source>
</evidence>
<dbReference type="Proteomes" id="UP000005801">
    <property type="component" value="Unassembled WGS sequence"/>
</dbReference>
<gene>
    <name evidence="3" type="ORF">PPSIR1_08312</name>
</gene>
<feature type="chain" id="PRO_5002695452" description="Lipoprotein" evidence="2">
    <location>
        <begin position="20"/>
        <end position="521"/>
    </location>
</feature>
<comment type="caution">
    <text evidence="3">The sequence shown here is derived from an EMBL/GenBank/DDBJ whole genome shotgun (WGS) entry which is preliminary data.</text>
</comment>
<evidence type="ECO:0000256" key="1">
    <source>
        <dbReference type="SAM" id="MobiDB-lite"/>
    </source>
</evidence>
<organism evidence="3 4">
    <name type="scientific">Plesiocystis pacifica SIR-1</name>
    <dbReference type="NCBI Taxonomy" id="391625"/>
    <lineage>
        <taxon>Bacteria</taxon>
        <taxon>Pseudomonadati</taxon>
        <taxon>Myxococcota</taxon>
        <taxon>Polyangia</taxon>
        <taxon>Nannocystales</taxon>
        <taxon>Nannocystaceae</taxon>
        <taxon>Plesiocystis</taxon>
    </lineage>
</organism>
<keyword evidence="2" id="KW-0732">Signal</keyword>
<accession>A6GE37</accession>
<dbReference type="InterPro" id="IPR011050">
    <property type="entry name" value="Pectin_lyase_fold/virulence"/>
</dbReference>
<reference evidence="3 4" key="1">
    <citation type="submission" date="2007-06" db="EMBL/GenBank/DDBJ databases">
        <authorList>
            <person name="Shimkets L."/>
            <person name="Ferriera S."/>
            <person name="Johnson J."/>
            <person name="Kravitz S."/>
            <person name="Beeson K."/>
            <person name="Sutton G."/>
            <person name="Rogers Y.-H."/>
            <person name="Friedman R."/>
            <person name="Frazier M."/>
            <person name="Venter J.C."/>
        </authorList>
    </citation>
    <scope>NUCLEOTIDE SEQUENCE [LARGE SCALE GENOMIC DNA]</scope>
    <source>
        <strain evidence="3 4">SIR-1</strain>
    </source>
</reference>
<evidence type="ECO:0000313" key="3">
    <source>
        <dbReference type="EMBL" id="EDM75903.1"/>
    </source>
</evidence>
<dbReference type="EMBL" id="ABCS01000078">
    <property type="protein sequence ID" value="EDM75903.1"/>
    <property type="molecule type" value="Genomic_DNA"/>
</dbReference>
<dbReference type="STRING" id="391625.PPSIR1_08312"/>
<dbReference type="eggNOG" id="COG5434">
    <property type="taxonomic scope" value="Bacteria"/>
</dbReference>
<dbReference type="Gene3D" id="2.160.20.10">
    <property type="entry name" value="Single-stranded right-handed beta-helix, Pectin lyase-like"/>
    <property type="match status" value="1"/>
</dbReference>
<feature type="region of interest" description="Disordered" evidence="1">
    <location>
        <begin position="20"/>
        <end position="95"/>
    </location>
</feature>
<keyword evidence="4" id="KW-1185">Reference proteome</keyword>
<evidence type="ECO:0000256" key="2">
    <source>
        <dbReference type="SAM" id="SignalP"/>
    </source>
</evidence>
<dbReference type="RefSeq" id="WP_006974977.1">
    <property type="nucleotide sequence ID" value="NZ_ABCS01000078.1"/>
</dbReference>
<feature type="compositionally biased region" description="Acidic residues" evidence="1">
    <location>
        <begin position="56"/>
        <end position="79"/>
    </location>
</feature>
<dbReference type="SUPFAM" id="SSF51126">
    <property type="entry name" value="Pectin lyase-like"/>
    <property type="match status" value="1"/>
</dbReference>